<evidence type="ECO:0000256" key="4">
    <source>
        <dbReference type="ARBA" id="ARBA00022679"/>
    </source>
</evidence>
<keyword evidence="10" id="KW-1185">Reference proteome</keyword>
<dbReference type="Pfam" id="PF06580">
    <property type="entry name" value="His_kinase"/>
    <property type="match status" value="1"/>
</dbReference>
<keyword evidence="3" id="KW-0597">Phosphoprotein</keyword>
<keyword evidence="7" id="KW-1133">Transmembrane helix</keyword>
<evidence type="ECO:0000256" key="2">
    <source>
        <dbReference type="ARBA" id="ARBA00022475"/>
    </source>
</evidence>
<dbReference type="SUPFAM" id="SSF158472">
    <property type="entry name" value="HAMP domain-like"/>
    <property type="match status" value="1"/>
</dbReference>
<dbReference type="Gene3D" id="3.30.565.10">
    <property type="entry name" value="Histidine kinase-like ATPase, C-terminal domain"/>
    <property type="match status" value="1"/>
</dbReference>
<dbReference type="GO" id="GO:0004673">
    <property type="term" value="F:protein histidine kinase activity"/>
    <property type="evidence" value="ECO:0007669"/>
    <property type="project" value="UniProtKB-EC"/>
</dbReference>
<evidence type="ECO:0000256" key="3">
    <source>
        <dbReference type="ARBA" id="ARBA00022553"/>
    </source>
</evidence>
<keyword evidence="2" id="KW-1003">Cell membrane</keyword>
<reference evidence="10" key="1">
    <citation type="journal article" date="2019" name="Int. J. Syst. Evol. Microbiol.">
        <title>The Global Catalogue of Microorganisms (GCM) 10K type strain sequencing project: providing services to taxonomists for standard genome sequencing and annotation.</title>
        <authorList>
            <consortium name="The Broad Institute Genomics Platform"/>
            <consortium name="The Broad Institute Genome Sequencing Center for Infectious Disease"/>
            <person name="Wu L."/>
            <person name="Ma J."/>
        </authorList>
    </citation>
    <scope>NUCLEOTIDE SEQUENCE [LARGE SCALE GENOMIC DNA]</scope>
    <source>
        <strain evidence="10">CCUG 59129</strain>
    </source>
</reference>
<evidence type="ECO:0000313" key="10">
    <source>
        <dbReference type="Proteomes" id="UP001596989"/>
    </source>
</evidence>
<dbReference type="EMBL" id="JBHTJZ010000008">
    <property type="protein sequence ID" value="MFD0959211.1"/>
    <property type="molecule type" value="Genomic_DNA"/>
</dbReference>
<dbReference type="PANTHER" id="PTHR34220:SF7">
    <property type="entry name" value="SENSOR HISTIDINE KINASE YPDA"/>
    <property type="match status" value="1"/>
</dbReference>
<accession>A0ABW3HP16</accession>
<dbReference type="EC" id="2.7.13.3" evidence="9"/>
<name>A0ABW3HP16_9BACL</name>
<feature type="transmembrane region" description="Helical" evidence="7">
    <location>
        <begin position="12"/>
        <end position="33"/>
    </location>
</feature>
<organism evidence="9 10">
    <name type="scientific">Paenibacillus chungangensis</name>
    <dbReference type="NCBI Taxonomy" id="696535"/>
    <lineage>
        <taxon>Bacteria</taxon>
        <taxon>Bacillati</taxon>
        <taxon>Bacillota</taxon>
        <taxon>Bacilli</taxon>
        <taxon>Bacillales</taxon>
        <taxon>Paenibacillaceae</taxon>
        <taxon>Paenibacillus</taxon>
    </lineage>
</organism>
<feature type="transmembrane region" description="Helical" evidence="7">
    <location>
        <begin position="291"/>
        <end position="315"/>
    </location>
</feature>
<keyword evidence="4 9" id="KW-0808">Transferase</keyword>
<gene>
    <name evidence="9" type="ORF">ACFQ2I_07400</name>
</gene>
<keyword evidence="7" id="KW-0812">Transmembrane</keyword>
<dbReference type="Pfam" id="PF02518">
    <property type="entry name" value="HATPase_c"/>
    <property type="match status" value="1"/>
</dbReference>
<dbReference type="RefSeq" id="WP_377563233.1">
    <property type="nucleotide sequence ID" value="NZ_JBHTJZ010000008.1"/>
</dbReference>
<dbReference type="Gene3D" id="6.10.340.10">
    <property type="match status" value="1"/>
</dbReference>
<evidence type="ECO:0000256" key="5">
    <source>
        <dbReference type="ARBA" id="ARBA00022777"/>
    </source>
</evidence>
<sequence>MKDFRFPRLQVYQKVIVVFVVLILPVYLINMWMNWHGQSVMKENMSNSIQSNVTFYTKQLDNQISFIRNLQQQFINDAELQKLNFLGKRIIEFDQVQLVNRVRDRLTTLANSSDLVLNAGVYMKSFNRTISTQKGIVTIPNEEHTVIKPFLNHEQTPELLNFYDNRIFFIESANNGTVIVFIEISIAQLNETLNGLVKHSDTGVILADESFRHKITIDSSDGVAQSIQEVIIDRFPDAENNSYMITLAEDSGGNRQGSYRITQSPIESLGLTLYTYMNENEVAKPLKKFNVLFIFLSCASVAIILLFSFSVNWMIHKPLKKLIQAFQIVETDNLVAMVRPQQENEFGYLYRNFDRMVEKMKDSIQENYEQKISLQHTKLKQLQAQINPHFLYNSFFNIYMICKSGDNDLAALLAQKLGSYYQFITRNSRDEVPLAQEYRHTLDYCDIQSIRFSNRIEVVAEPLPEECKPSMVPRLIIQPVVENAFEHAFENGTKRGHVHVKALYEEGVLRITVEDDGDMLTDEMLEALQQRLADPSSAPEMTGLINVCRRIRLKYGLHSGVTVSRADIGGLKAELIIYISSCKNKEAK</sequence>
<dbReference type="PROSITE" id="PS50885">
    <property type="entry name" value="HAMP"/>
    <property type="match status" value="1"/>
</dbReference>
<dbReference type="SUPFAM" id="SSF55874">
    <property type="entry name" value="ATPase domain of HSP90 chaperone/DNA topoisomerase II/histidine kinase"/>
    <property type="match status" value="1"/>
</dbReference>
<evidence type="ECO:0000256" key="7">
    <source>
        <dbReference type="SAM" id="Phobius"/>
    </source>
</evidence>
<feature type="domain" description="HAMP" evidence="8">
    <location>
        <begin position="313"/>
        <end position="365"/>
    </location>
</feature>
<evidence type="ECO:0000313" key="9">
    <source>
        <dbReference type="EMBL" id="MFD0959211.1"/>
    </source>
</evidence>
<dbReference type="InterPro" id="IPR003660">
    <property type="entry name" value="HAMP_dom"/>
</dbReference>
<dbReference type="CDD" id="cd06225">
    <property type="entry name" value="HAMP"/>
    <property type="match status" value="1"/>
</dbReference>
<dbReference type="InterPro" id="IPR036890">
    <property type="entry name" value="HATPase_C_sf"/>
</dbReference>
<dbReference type="Proteomes" id="UP001596989">
    <property type="component" value="Unassembled WGS sequence"/>
</dbReference>
<protein>
    <submittedName>
        <fullName evidence="9">Sensor histidine kinase</fullName>
        <ecNumber evidence="9">2.7.13.3</ecNumber>
    </submittedName>
</protein>
<evidence type="ECO:0000256" key="6">
    <source>
        <dbReference type="ARBA" id="ARBA00023136"/>
    </source>
</evidence>
<dbReference type="InterPro" id="IPR050640">
    <property type="entry name" value="Bact_2-comp_sensor_kinase"/>
</dbReference>
<dbReference type="PANTHER" id="PTHR34220">
    <property type="entry name" value="SENSOR HISTIDINE KINASE YPDA"/>
    <property type="match status" value="1"/>
</dbReference>
<comment type="subcellular location">
    <subcellularLocation>
        <location evidence="1">Cell membrane</location>
        <topology evidence="1">Multi-pass membrane protein</topology>
    </subcellularLocation>
</comment>
<keyword evidence="5 9" id="KW-0418">Kinase</keyword>
<evidence type="ECO:0000256" key="1">
    <source>
        <dbReference type="ARBA" id="ARBA00004651"/>
    </source>
</evidence>
<keyword evidence="6 7" id="KW-0472">Membrane</keyword>
<dbReference type="InterPro" id="IPR010559">
    <property type="entry name" value="Sig_transdc_His_kin_internal"/>
</dbReference>
<comment type="caution">
    <text evidence="9">The sequence shown here is derived from an EMBL/GenBank/DDBJ whole genome shotgun (WGS) entry which is preliminary data.</text>
</comment>
<evidence type="ECO:0000259" key="8">
    <source>
        <dbReference type="PROSITE" id="PS50885"/>
    </source>
</evidence>
<dbReference type="InterPro" id="IPR003594">
    <property type="entry name" value="HATPase_dom"/>
</dbReference>
<proteinExistence type="predicted"/>